<dbReference type="InterPro" id="IPR046848">
    <property type="entry name" value="E_motif"/>
</dbReference>
<dbReference type="Pfam" id="PF01535">
    <property type="entry name" value="PPR"/>
    <property type="match status" value="2"/>
</dbReference>
<feature type="repeat" description="PPR" evidence="2">
    <location>
        <begin position="106"/>
        <end position="140"/>
    </location>
</feature>
<comment type="caution">
    <text evidence="4">The sequence shown here is derived from an EMBL/GenBank/DDBJ whole genome shotgun (WGS) entry which is preliminary data.</text>
</comment>
<gene>
    <name evidence="4" type="ORF">RchiOBHm_Chr5g0010161</name>
</gene>
<dbReference type="SUPFAM" id="SSF48452">
    <property type="entry name" value="TPR-like"/>
    <property type="match status" value="1"/>
</dbReference>
<dbReference type="InterPro" id="IPR002885">
    <property type="entry name" value="PPR_rpt"/>
</dbReference>
<dbReference type="PANTHER" id="PTHR47926:SF535">
    <property type="entry name" value="PENTACOTRIPEPTIDE-REPEAT REGION OF PRORP DOMAIN-CONTAINING PROTEIN"/>
    <property type="match status" value="1"/>
</dbReference>
<protein>
    <submittedName>
        <fullName evidence="4">Putative tetratricopeptide-like helical domain-containing protein</fullName>
    </submittedName>
</protein>
<dbReference type="InterPro" id="IPR046960">
    <property type="entry name" value="PPR_At4g14850-like_plant"/>
</dbReference>
<keyword evidence="1" id="KW-0677">Repeat</keyword>
<keyword evidence="5" id="KW-1185">Reference proteome</keyword>
<dbReference type="GO" id="GO:0009451">
    <property type="term" value="P:RNA modification"/>
    <property type="evidence" value="ECO:0007669"/>
    <property type="project" value="InterPro"/>
</dbReference>
<feature type="repeat" description="PPR" evidence="2">
    <location>
        <begin position="180"/>
        <end position="214"/>
    </location>
</feature>
<dbReference type="FunFam" id="1.25.40.10:FF:000090">
    <property type="entry name" value="Pentatricopeptide repeat-containing protein, chloroplastic"/>
    <property type="match status" value="1"/>
</dbReference>
<feature type="region of interest" description="Disordered" evidence="3">
    <location>
        <begin position="1"/>
        <end position="45"/>
    </location>
</feature>
<feature type="compositionally biased region" description="Polar residues" evidence="3">
    <location>
        <begin position="10"/>
        <end position="20"/>
    </location>
</feature>
<dbReference type="Pfam" id="PF20431">
    <property type="entry name" value="E_motif"/>
    <property type="match status" value="1"/>
</dbReference>
<dbReference type="Gramene" id="PRQ29096">
    <property type="protein sequence ID" value="PRQ29096"/>
    <property type="gene ID" value="RchiOBHm_Chr5g0010161"/>
</dbReference>
<dbReference type="EMBL" id="PDCK01000043">
    <property type="protein sequence ID" value="PRQ29096.1"/>
    <property type="molecule type" value="Genomic_DNA"/>
</dbReference>
<sequence>MKVRRLATIGPSTLLASQNHKPPLPPNQVFPPTQSPAPHPDTTLSSALQSYINSDDPSPGQKIHAHILKSGFRPNNNVSIKLLILHLKCGSLKYARQMFDELPARTLSSYNYLISGNLKHGQVKESINLVRRLVLCGERPDGYTFSMILKASTCNGNVPLPSSLGRTVHARIIKSDVEADDVLYTALVASYVRNGRLGYARSVFDMMLEKNIVCSTSMISGYMSQGSVEDAEDIFRRTVEKDVVVFNAMIEGYSKSVGSAKKSLEVYIDMQRLNFQPNVSTFASLIGACSALAAFEIGQQVQCQLMKTNLFMDIKMGSALLDMYSKCGRVEEARRIFDHMPQRNVFSWTSMIDGYGKNGYPDEALELFSIMQKEHHIKPNFVTFLSALSACGHAGLVDKGLDIFESMKRDYSIKPTMEHYACMVDLLGRAGRLHQAWEFAKGIPEKPNSGVWAALLSSSTVHGDIEMARLASDELFKLNPDSRPGAYVSFSNNLAAAGKWDSVSELREKMKARGISKDIGWSLVGTDSN</sequence>
<reference evidence="4 5" key="1">
    <citation type="journal article" date="2018" name="Nat. Genet.">
        <title>The Rosa genome provides new insights in the design of modern roses.</title>
        <authorList>
            <person name="Bendahmane M."/>
        </authorList>
    </citation>
    <scope>NUCLEOTIDE SEQUENCE [LARGE SCALE GENOMIC DNA]</scope>
    <source>
        <strain evidence="5">cv. Old Blush</strain>
    </source>
</reference>
<dbReference type="Proteomes" id="UP000238479">
    <property type="component" value="Chromosome 5"/>
</dbReference>
<feature type="compositionally biased region" description="Pro residues" evidence="3">
    <location>
        <begin position="22"/>
        <end position="39"/>
    </location>
</feature>
<dbReference type="PANTHER" id="PTHR47926">
    <property type="entry name" value="PENTATRICOPEPTIDE REPEAT-CONTAINING PROTEIN"/>
    <property type="match status" value="1"/>
</dbReference>
<evidence type="ECO:0000313" key="4">
    <source>
        <dbReference type="EMBL" id="PRQ29096.1"/>
    </source>
</evidence>
<proteinExistence type="predicted"/>
<dbReference type="InterPro" id="IPR011990">
    <property type="entry name" value="TPR-like_helical_dom_sf"/>
</dbReference>
<evidence type="ECO:0000313" key="5">
    <source>
        <dbReference type="Proteomes" id="UP000238479"/>
    </source>
</evidence>
<dbReference type="PROSITE" id="PS51375">
    <property type="entry name" value="PPR"/>
    <property type="match status" value="5"/>
</dbReference>
<dbReference type="GO" id="GO:0003723">
    <property type="term" value="F:RNA binding"/>
    <property type="evidence" value="ECO:0007669"/>
    <property type="project" value="InterPro"/>
</dbReference>
<dbReference type="Pfam" id="PF13041">
    <property type="entry name" value="PPR_2"/>
    <property type="match status" value="2"/>
</dbReference>
<feature type="repeat" description="PPR" evidence="2">
    <location>
        <begin position="242"/>
        <end position="277"/>
    </location>
</feature>
<feature type="repeat" description="PPR" evidence="2">
    <location>
        <begin position="344"/>
        <end position="378"/>
    </location>
</feature>
<dbReference type="Gene3D" id="1.25.40.10">
    <property type="entry name" value="Tetratricopeptide repeat domain"/>
    <property type="match status" value="4"/>
</dbReference>
<dbReference type="AlphaFoldDB" id="A0A2P6Q4K0"/>
<feature type="repeat" description="PPR" evidence="2">
    <location>
        <begin position="313"/>
        <end position="343"/>
    </location>
</feature>
<dbReference type="STRING" id="74649.A0A2P6Q4K0"/>
<evidence type="ECO:0000256" key="1">
    <source>
        <dbReference type="ARBA" id="ARBA00022737"/>
    </source>
</evidence>
<organism evidence="4 5">
    <name type="scientific">Rosa chinensis</name>
    <name type="common">China rose</name>
    <dbReference type="NCBI Taxonomy" id="74649"/>
    <lineage>
        <taxon>Eukaryota</taxon>
        <taxon>Viridiplantae</taxon>
        <taxon>Streptophyta</taxon>
        <taxon>Embryophyta</taxon>
        <taxon>Tracheophyta</taxon>
        <taxon>Spermatophyta</taxon>
        <taxon>Magnoliopsida</taxon>
        <taxon>eudicotyledons</taxon>
        <taxon>Gunneridae</taxon>
        <taxon>Pentapetalae</taxon>
        <taxon>rosids</taxon>
        <taxon>fabids</taxon>
        <taxon>Rosales</taxon>
        <taxon>Rosaceae</taxon>
        <taxon>Rosoideae</taxon>
        <taxon>Rosoideae incertae sedis</taxon>
        <taxon>Rosa</taxon>
    </lineage>
</organism>
<name>A0A2P6Q4K0_ROSCH</name>
<dbReference type="OrthoDB" id="185373at2759"/>
<evidence type="ECO:0000256" key="2">
    <source>
        <dbReference type="PROSITE-ProRule" id="PRU00708"/>
    </source>
</evidence>
<dbReference type="NCBIfam" id="TIGR00756">
    <property type="entry name" value="PPR"/>
    <property type="match status" value="5"/>
</dbReference>
<accession>A0A2P6Q4K0</accession>
<dbReference type="OMA" id="MKPKMEH"/>
<evidence type="ECO:0000256" key="3">
    <source>
        <dbReference type="SAM" id="MobiDB-lite"/>
    </source>
</evidence>